<evidence type="ECO:0000256" key="1">
    <source>
        <dbReference type="SAM" id="MobiDB-lite"/>
    </source>
</evidence>
<accession>A0AAD4KN75</accession>
<feature type="region of interest" description="Disordered" evidence="1">
    <location>
        <begin position="35"/>
        <end position="60"/>
    </location>
</feature>
<feature type="transmembrane region" description="Helical" evidence="2">
    <location>
        <begin position="131"/>
        <end position="149"/>
    </location>
</feature>
<gene>
    <name evidence="3" type="ORF">BGW36DRAFT_346099</name>
</gene>
<evidence type="ECO:0000313" key="3">
    <source>
        <dbReference type="EMBL" id="KAH8694130.1"/>
    </source>
</evidence>
<dbReference type="RefSeq" id="XP_046069800.1">
    <property type="nucleotide sequence ID" value="XM_046213215.1"/>
</dbReference>
<dbReference type="Proteomes" id="UP001201262">
    <property type="component" value="Unassembled WGS sequence"/>
</dbReference>
<name>A0AAD4KN75_9EURO</name>
<keyword evidence="2" id="KW-1133">Transmembrane helix</keyword>
<comment type="caution">
    <text evidence="3">The sequence shown here is derived from an EMBL/GenBank/DDBJ whole genome shotgun (WGS) entry which is preliminary data.</text>
</comment>
<keyword evidence="2" id="KW-0812">Transmembrane</keyword>
<evidence type="ECO:0000256" key="2">
    <source>
        <dbReference type="SAM" id="Phobius"/>
    </source>
</evidence>
<dbReference type="AlphaFoldDB" id="A0AAD4KN75"/>
<organism evidence="3 4">
    <name type="scientific">Talaromyces proteolyticus</name>
    <dbReference type="NCBI Taxonomy" id="1131652"/>
    <lineage>
        <taxon>Eukaryota</taxon>
        <taxon>Fungi</taxon>
        <taxon>Dikarya</taxon>
        <taxon>Ascomycota</taxon>
        <taxon>Pezizomycotina</taxon>
        <taxon>Eurotiomycetes</taxon>
        <taxon>Eurotiomycetidae</taxon>
        <taxon>Eurotiales</taxon>
        <taxon>Trichocomaceae</taxon>
        <taxon>Talaromyces</taxon>
        <taxon>Talaromyces sect. Bacilispori</taxon>
    </lineage>
</organism>
<evidence type="ECO:0000313" key="4">
    <source>
        <dbReference type="Proteomes" id="UP001201262"/>
    </source>
</evidence>
<sequence>MILRNFAVRLSVPKCSTSTINSSSRTFSYRAPHLFPAKPRRPIQPKAKVPPPKPSRNSSIPTELKFMGRWSKSLEQLTAEVIKNGKVVLFEAPSQRSYIWSAYGISAVAFAWVVNVSTLNFGNDNPAWQKPLFNGVCIAVSMMAAVVIGRTSRLIKTITAVGSKGQVNIEIKVRSMVPFRKPYTITSTPRQINFARQLPVDPRRVTSDGQLQPITMQVSFFKSPLKAVSYLFFKIFLSIRRVFTQEDFALVEMQGKRGTYRIDSNGSISKLLWALGNTPMETQK</sequence>
<keyword evidence="4" id="KW-1185">Reference proteome</keyword>
<feature type="transmembrane region" description="Helical" evidence="2">
    <location>
        <begin position="98"/>
        <end position="119"/>
    </location>
</feature>
<dbReference type="EMBL" id="JAJTJA010000009">
    <property type="protein sequence ID" value="KAH8694130.1"/>
    <property type="molecule type" value="Genomic_DNA"/>
</dbReference>
<keyword evidence="2" id="KW-0472">Membrane</keyword>
<protein>
    <submittedName>
        <fullName evidence="3">Uncharacterized protein</fullName>
    </submittedName>
</protein>
<proteinExistence type="predicted"/>
<dbReference type="GeneID" id="70243502"/>
<reference evidence="3" key="1">
    <citation type="submission" date="2021-12" db="EMBL/GenBank/DDBJ databases">
        <title>Convergent genome expansion in fungi linked to evolution of root-endophyte symbiosis.</title>
        <authorList>
            <consortium name="DOE Joint Genome Institute"/>
            <person name="Ke Y.-H."/>
            <person name="Bonito G."/>
            <person name="Liao H.-L."/>
            <person name="Looney B."/>
            <person name="Rojas-Flechas A."/>
            <person name="Nash J."/>
            <person name="Hameed K."/>
            <person name="Schadt C."/>
            <person name="Martin F."/>
            <person name="Crous P.W."/>
            <person name="Miettinen O."/>
            <person name="Magnuson J.K."/>
            <person name="Labbe J."/>
            <person name="Jacobson D."/>
            <person name="Doktycz M.J."/>
            <person name="Veneault-Fourrey C."/>
            <person name="Kuo A."/>
            <person name="Mondo S."/>
            <person name="Calhoun S."/>
            <person name="Riley R."/>
            <person name="Ohm R."/>
            <person name="LaButti K."/>
            <person name="Andreopoulos B."/>
            <person name="Pangilinan J."/>
            <person name="Nolan M."/>
            <person name="Tritt A."/>
            <person name="Clum A."/>
            <person name="Lipzen A."/>
            <person name="Daum C."/>
            <person name="Barry K."/>
            <person name="Grigoriev I.V."/>
            <person name="Vilgalys R."/>
        </authorList>
    </citation>
    <scope>NUCLEOTIDE SEQUENCE</scope>
    <source>
        <strain evidence="3">PMI_201</strain>
    </source>
</reference>